<evidence type="ECO:0000313" key="2">
    <source>
        <dbReference type="Proteomes" id="UP000887013"/>
    </source>
</evidence>
<proteinExistence type="predicted"/>
<dbReference type="AlphaFoldDB" id="A0A8X6R2K1"/>
<dbReference type="Proteomes" id="UP000887013">
    <property type="component" value="Unassembled WGS sequence"/>
</dbReference>
<gene>
    <name evidence="1" type="ORF">NPIL_213181</name>
</gene>
<evidence type="ECO:0000313" key="1">
    <source>
        <dbReference type="EMBL" id="GFU45328.1"/>
    </source>
</evidence>
<sequence length="157" mass="17459">MGSFTGTWILVVLPDESVTISSFPCCFPEPYGVVVFTDESVTTLATISGVVLSRIWGSRFHWYMDSSCSSLMNLTISVNLRCCFLCHMGSCLTRFFQLWPSCLDWYINLFVPPDESVTTWLPFELFSPVYGCSFSLVHGSLVVLPDESGLFLSSSGC</sequence>
<keyword evidence="2" id="KW-1185">Reference proteome</keyword>
<name>A0A8X6R2K1_NEPPI</name>
<accession>A0A8X6R2K1</accession>
<reference evidence="1" key="1">
    <citation type="submission" date="2020-08" db="EMBL/GenBank/DDBJ databases">
        <title>Multicomponent nature underlies the extraordinary mechanical properties of spider dragline silk.</title>
        <authorList>
            <person name="Kono N."/>
            <person name="Nakamura H."/>
            <person name="Mori M."/>
            <person name="Yoshida Y."/>
            <person name="Ohtoshi R."/>
            <person name="Malay A.D."/>
            <person name="Moran D.A.P."/>
            <person name="Tomita M."/>
            <person name="Numata K."/>
            <person name="Arakawa K."/>
        </authorList>
    </citation>
    <scope>NUCLEOTIDE SEQUENCE</scope>
</reference>
<comment type="caution">
    <text evidence="1">The sequence shown here is derived from an EMBL/GenBank/DDBJ whole genome shotgun (WGS) entry which is preliminary data.</text>
</comment>
<organism evidence="1 2">
    <name type="scientific">Nephila pilipes</name>
    <name type="common">Giant wood spider</name>
    <name type="synonym">Nephila maculata</name>
    <dbReference type="NCBI Taxonomy" id="299642"/>
    <lineage>
        <taxon>Eukaryota</taxon>
        <taxon>Metazoa</taxon>
        <taxon>Ecdysozoa</taxon>
        <taxon>Arthropoda</taxon>
        <taxon>Chelicerata</taxon>
        <taxon>Arachnida</taxon>
        <taxon>Araneae</taxon>
        <taxon>Araneomorphae</taxon>
        <taxon>Entelegynae</taxon>
        <taxon>Araneoidea</taxon>
        <taxon>Nephilidae</taxon>
        <taxon>Nephila</taxon>
    </lineage>
</organism>
<protein>
    <submittedName>
        <fullName evidence="1">Uncharacterized protein</fullName>
    </submittedName>
</protein>
<dbReference type="EMBL" id="BMAW01132839">
    <property type="protein sequence ID" value="GFU45328.1"/>
    <property type="molecule type" value="Genomic_DNA"/>
</dbReference>